<name>A0A848B494_9FIRM</name>
<organism evidence="3 4">
    <name type="scientific">Selenomonas bovis</name>
    <dbReference type="NCBI Taxonomy" id="416586"/>
    <lineage>
        <taxon>Bacteria</taxon>
        <taxon>Bacillati</taxon>
        <taxon>Bacillota</taxon>
        <taxon>Negativicutes</taxon>
        <taxon>Selenomonadales</taxon>
        <taxon>Selenomonadaceae</taxon>
        <taxon>Selenomonas</taxon>
    </lineage>
</organism>
<accession>A0A848B494</accession>
<dbReference type="Proteomes" id="UP000543804">
    <property type="component" value="Unassembled WGS sequence"/>
</dbReference>
<dbReference type="GO" id="GO:0003676">
    <property type="term" value="F:nucleic acid binding"/>
    <property type="evidence" value="ECO:0007669"/>
    <property type="project" value="InterPro"/>
</dbReference>
<dbReference type="InterPro" id="IPR003156">
    <property type="entry name" value="DHHA1_dom"/>
</dbReference>
<protein>
    <submittedName>
        <fullName evidence="3">Bifunctional oligoribonuclease/PAP phosphatase NrnA</fullName>
    </submittedName>
</protein>
<proteinExistence type="predicted"/>
<reference evidence="3 4" key="1">
    <citation type="submission" date="2020-04" db="EMBL/GenBank/DDBJ databases">
        <authorList>
            <person name="Hitch T.C.A."/>
            <person name="Wylensek D."/>
            <person name="Clavel T."/>
        </authorList>
    </citation>
    <scope>NUCLEOTIDE SEQUENCE [LARGE SCALE GENOMIC DNA]</scope>
    <source>
        <strain evidence="3 4">PG-130-P53-12</strain>
    </source>
</reference>
<dbReference type="InterPro" id="IPR001667">
    <property type="entry name" value="DDH_dom"/>
</dbReference>
<feature type="domain" description="DDH" evidence="1">
    <location>
        <begin position="16"/>
        <end position="156"/>
    </location>
</feature>
<dbReference type="InterPro" id="IPR038763">
    <property type="entry name" value="DHH_sf"/>
</dbReference>
<keyword evidence="4" id="KW-1185">Reference proteome</keyword>
<comment type="caution">
    <text evidence="3">The sequence shown here is derived from an EMBL/GenBank/DDBJ whole genome shotgun (WGS) entry which is preliminary data.</text>
</comment>
<dbReference type="EMBL" id="JABAFA010000001">
    <property type="protein sequence ID" value="NMD97968.1"/>
    <property type="molecule type" value="Genomic_DNA"/>
</dbReference>
<dbReference type="PANTHER" id="PTHR47618">
    <property type="entry name" value="BIFUNCTIONAL OLIGORIBONUCLEASE AND PAP PHOSPHATASE NRNA"/>
    <property type="match status" value="1"/>
</dbReference>
<evidence type="ECO:0000313" key="4">
    <source>
        <dbReference type="Proteomes" id="UP000543804"/>
    </source>
</evidence>
<feature type="domain" description="DHHA1" evidence="2">
    <location>
        <begin position="231"/>
        <end position="314"/>
    </location>
</feature>
<dbReference type="Pfam" id="PF02272">
    <property type="entry name" value="DHHA1"/>
    <property type="match status" value="1"/>
</dbReference>
<evidence type="ECO:0000259" key="1">
    <source>
        <dbReference type="Pfam" id="PF01368"/>
    </source>
</evidence>
<evidence type="ECO:0000313" key="3">
    <source>
        <dbReference type="EMBL" id="NMD97968.1"/>
    </source>
</evidence>
<sequence>MLTLSETAAALQGAAKVVITAHVNPDGDAIGSSLGLMHLLRALGKDVTVLLDDDIPAAFSVLPGYDVIERPREGEAIACDVFVILDTMSDRIGGTSGAVRARRILNIDHHHTNTGTAGEELYLDGTRAATAEIIYDLAGALGVRPDAAAAACLYTGLATDTGFFRFSNATAHTYRAAADLLEAGAEPHVISEALEVRPLQTVRDLAEALSQMELFADGKACGIFLTQAQTARMASTESFIGHIRVIDGVDVAVVLKCKEPELCRVSMRSKRVDVSRIAASFGGGGHVRAAGCTLTQPFAEAKQTIMDAIARAIREDWTA</sequence>
<dbReference type="Gene3D" id="3.90.1640.10">
    <property type="entry name" value="inorganic pyrophosphatase (n-terminal core)"/>
    <property type="match status" value="1"/>
</dbReference>
<gene>
    <name evidence="3" type="ORF">HF878_00510</name>
</gene>
<dbReference type="RefSeq" id="WP_170076868.1">
    <property type="nucleotide sequence ID" value="NZ_JABAFA010000001.1"/>
</dbReference>
<dbReference type="PANTHER" id="PTHR47618:SF1">
    <property type="entry name" value="BIFUNCTIONAL OLIGORIBONUCLEASE AND PAP PHOSPHATASE NRNA"/>
    <property type="match status" value="1"/>
</dbReference>
<dbReference type="Gene3D" id="3.10.310.30">
    <property type="match status" value="1"/>
</dbReference>
<dbReference type="AlphaFoldDB" id="A0A848B494"/>
<dbReference type="InterPro" id="IPR051319">
    <property type="entry name" value="Oligoribo/pAp-PDE_c-di-AMP_PDE"/>
</dbReference>
<dbReference type="Pfam" id="PF01368">
    <property type="entry name" value="DHH"/>
    <property type="match status" value="1"/>
</dbReference>
<dbReference type="SUPFAM" id="SSF64182">
    <property type="entry name" value="DHH phosphoesterases"/>
    <property type="match status" value="1"/>
</dbReference>
<evidence type="ECO:0000259" key="2">
    <source>
        <dbReference type="Pfam" id="PF02272"/>
    </source>
</evidence>